<accession>F4L6Z4</accession>
<keyword evidence="1" id="KW-0472">Membrane</keyword>
<sequence>MKNCSILNNTVRKTAHYKSLIKRSNAEADTLIECILSSILFFYFAVLPPLMKL</sequence>
<keyword evidence="1" id="KW-0812">Transmembrane</keyword>
<feature type="transmembrane region" description="Helical" evidence="1">
    <location>
        <begin position="30"/>
        <end position="51"/>
    </location>
</feature>
<reference evidence="2 3" key="1">
    <citation type="journal article" date="2011" name="Stand. Genomic Sci.">
        <title>Complete genome sequence of Haliscomenobacter hydrossis type strain (O).</title>
        <authorList>
            <consortium name="US DOE Joint Genome Institute (JGI-PGF)"/>
            <person name="Daligault H."/>
            <person name="Lapidus A."/>
            <person name="Zeytun A."/>
            <person name="Nolan M."/>
            <person name="Lucas S."/>
            <person name="Del Rio T.G."/>
            <person name="Tice H."/>
            <person name="Cheng J.F."/>
            <person name="Tapia R."/>
            <person name="Han C."/>
            <person name="Goodwin L."/>
            <person name="Pitluck S."/>
            <person name="Liolios K."/>
            <person name="Pagani I."/>
            <person name="Ivanova N."/>
            <person name="Huntemann M."/>
            <person name="Mavromatis K."/>
            <person name="Mikhailova N."/>
            <person name="Pati A."/>
            <person name="Chen A."/>
            <person name="Palaniappan K."/>
            <person name="Land M."/>
            <person name="Hauser L."/>
            <person name="Brambilla E.M."/>
            <person name="Rohde M."/>
            <person name="Verbarg S."/>
            <person name="Goker M."/>
            <person name="Bristow J."/>
            <person name="Eisen J.A."/>
            <person name="Markowitz V."/>
            <person name="Hugenholtz P."/>
            <person name="Kyrpides N.C."/>
            <person name="Klenk H.P."/>
            <person name="Woyke T."/>
        </authorList>
    </citation>
    <scope>NUCLEOTIDE SEQUENCE [LARGE SCALE GENOMIC DNA]</scope>
    <source>
        <strain evidence="3">ATCC 27775 / DSM 1100 / LMG 10767 / O</strain>
    </source>
</reference>
<evidence type="ECO:0000313" key="2">
    <source>
        <dbReference type="EMBL" id="AEE51949.1"/>
    </source>
</evidence>
<gene>
    <name evidence="2" type="ordered locus">Halhy_4101</name>
</gene>
<name>F4L6Z4_HALH1</name>
<organism evidence="2 3">
    <name type="scientific">Haliscomenobacter hydrossis (strain ATCC 27775 / DSM 1100 / LMG 10767 / O)</name>
    <dbReference type="NCBI Taxonomy" id="760192"/>
    <lineage>
        <taxon>Bacteria</taxon>
        <taxon>Pseudomonadati</taxon>
        <taxon>Bacteroidota</taxon>
        <taxon>Saprospiria</taxon>
        <taxon>Saprospirales</taxon>
        <taxon>Haliscomenobacteraceae</taxon>
        <taxon>Haliscomenobacter</taxon>
    </lineage>
</organism>
<dbReference type="AlphaFoldDB" id="F4L6Z4"/>
<dbReference type="EMBL" id="CP002691">
    <property type="protein sequence ID" value="AEE51949.1"/>
    <property type="molecule type" value="Genomic_DNA"/>
</dbReference>
<evidence type="ECO:0000256" key="1">
    <source>
        <dbReference type="SAM" id="Phobius"/>
    </source>
</evidence>
<dbReference type="KEGG" id="hhy:Halhy_4101"/>
<dbReference type="HOGENOM" id="CLU_3062133_0_0_10"/>
<dbReference type="Proteomes" id="UP000008461">
    <property type="component" value="Chromosome"/>
</dbReference>
<reference key="2">
    <citation type="submission" date="2011-04" db="EMBL/GenBank/DDBJ databases">
        <title>Complete sequence of chromosome of Haliscomenobacter hydrossis DSM 1100.</title>
        <authorList>
            <consortium name="US DOE Joint Genome Institute (JGI-PGF)"/>
            <person name="Lucas S."/>
            <person name="Han J."/>
            <person name="Lapidus A."/>
            <person name="Bruce D."/>
            <person name="Goodwin L."/>
            <person name="Pitluck S."/>
            <person name="Peters L."/>
            <person name="Kyrpides N."/>
            <person name="Mavromatis K."/>
            <person name="Ivanova N."/>
            <person name="Ovchinnikova G."/>
            <person name="Pagani I."/>
            <person name="Daligault H."/>
            <person name="Detter J.C."/>
            <person name="Han C."/>
            <person name="Land M."/>
            <person name="Hauser L."/>
            <person name="Markowitz V."/>
            <person name="Cheng J.-F."/>
            <person name="Hugenholtz P."/>
            <person name="Woyke T."/>
            <person name="Wu D."/>
            <person name="Verbarg S."/>
            <person name="Frueling A."/>
            <person name="Brambilla E."/>
            <person name="Klenk H.-P."/>
            <person name="Eisen J.A."/>
        </authorList>
    </citation>
    <scope>NUCLEOTIDE SEQUENCE</scope>
    <source>
        <strain>DSM 1100</strain>
    </source>
</reference>
<keyword evidence="3" id="KW-1185">Reference proteome</keyword>
<protein>
    <submittedName>
        <fullName evidence="2">Uncharacterized protein</fullName>
    </submittedName>
</protein>
<keyword evidence="1" id="KW-1133">Transmembrane helix</keyword>
<evidence type="ECO:0000313" key="3">
    <source>
        <dbReference type="Proteomes" id="UP000008461"/>
    </source>
</evidence>
<proteinExistence type="predicted"/>